<dbReference type="Proteomes" id="UP000688137">
    <property type="component" value="Unassembled WGS sequence"/>
</dbReference>
<dbReference type="AlphaFoldDB" id="A0A8S1QAN3"/>
<feature type="transmembrane region" description="Helical" evidence="1">
    <location>
        <begin position="165"/>
        <end position="187"/>
    </location>
</feature>
<protein>
    <submittedName>
        <fullName evidence="2">Uncharacterized protein</fullName>
    </submittedName>
</protein>
<gene>
    <name evidence="2" type="ORF">PPRIM_AZ9-3.1.T1520142</name>
</gene>
<keyword evidence="1" id="KW-0472">Membrane</keyword>
<reference evidence="2" key="1">
    <citation type="submission" date="2021-01" db="EMBL/GenBank/DDBJ databases">
        <authorList>
            <consortium name="Genoscope - CEA"/>
            <person name="William W."/>
        </authorList>
    </citation>
    <scope>NUCLEOTIDE SEQUENCE</scope>
</reference>
<comment type="caution">
    <text evidence="2">The sequence shown here is derived from an EMBL/GenBank/DDBJ whole genome shotgun (WGS) entry which is preliminary data.</text>
</comment>
<evidence type="ECO:0000313" key="2">
    <source>
        <dbReference type="EMBL" id="CAD8112789.1"/>
    </source>
</evidence>
<keyword evidence="1" id="KW-1133">Transmembrane helix</keyword>
<keyword evidence="3" id="KW-1185">Reference proteome</keyword>
<sequence length="312" mass="37305">MKLHLEELYLIPFGQNWRLEILQIVYLKQFFENREFQDSFNILKESPLKQNWKGILIQDELLFQDLLKPKRHKLRVIYQSLFSQGYQKEIAEKSAQYDEFEVVKADYKTPISVLTVAEKLLKSMLKPPHHFQKINKLNSLKKFQKKAFPFLKNIKNQNRNQQTKYMYRYVPIIIHNIFVFYQVVYLFDRLINEDSYSLSLKNSLKTKKVKACNKTRKLLVIALTIAESVLVNSESDSANVSDIIRQIKASLENANQRLKQLNKRRIDRWTECEKATKEYADARQARNLFFNYSDLEMLIDKQFQILMVWDNM</sequence>
<evidence type="ECO:0000313" key="3">
    <source>
        <dbReference type="Proteomes" id="UP000688137"/>
    </source>
</evidence>
<dbReference type="EMBL" id="CAJJDM010000157">
    <property type="protein sequence ID" value="CAD8112789.1"/>
    <property type="molecule type" value="Genomic_DNA"/>
</dbReference>
<keyword evidence="1" id="KW-0812">Transmembrane</keyword>
<accession>A0A8S1QAN3</accession>
<evidence type="ECO:0000256" key="1">
    <source>
        <dbReference type="SAM" id="Phobius"/>
    </source>
</evidence>
<name>A0A8S1QAN3_PARPR</name>
<organism evidence="2 3">
    <name type="scientific">Paramecium primaurelia</name>
    <dbReference type="NCBI Taxonomy" id="5886"/>
    <lineage>
        <taxon>Eukaryota</taxon>
        <taxon>Sar</taxon>
        <taxon>Alveolata</taxon>
        <taxon>Ciliophora</taxon>
        <taxon>Intramacronucleata</taxon>
        <taxon>Oligohymenophorea</taxon>
        <taxon>Peniculida</taxon>
        <taxon>Parameciidae</taxon>
        <taxon>Paramecium</taxon>
    </lineage>
</organism>
<proteinExistence type="predicted"/>